<dbReference type="InterPro" id="IPR022742">
    <property type="entry name" value="Hydrolase_4"/>
</dbReference>
<dbReference type="Proteomes" id="UP000189660">
    <property type="component" value="Chromosome"/>
</dbReference>
<dbReference type="EMBL" id="CP015820">
    <property type="protein sequence ID" value="AQT42521.1"/>
    <property type="molecule type" value="Genomic_DNA"/>
</dbReference>
<dbReference type="Gene3D" id="3.40.50.1820">
    <property type="entry name" value="alpha/beta hydrolase"/>
    <property type="match status" value="1"/>
</dbReference>
<keyword evidence="3" id="KW-1185">Reference proteome</keyword>
<evidence type="ECO:0000313" key="2">
    <source>
        <dbReference type="EMBL" id="AQT42521.1"/>
    </source>
</evidence>
<dbReference type="RefSeq" id="WP_149867421.1">
    <property type="nucleotide sequence ID" value="NZ_CP015820.1"/>
</dbReference>
<dbReference type="OrthoDB" id="9788260at2"/>
<keyword evidence="2" id="KW-0378">Hydrolase</keyword>
<name>A0A1U9MAP1_9HYPH</name>
<dbReference type="SUPFAM" id="SSF53474">
    <property type="entry name" value="alpha/beta-Hydrolases"/>
    <property type="match status" value="1"/>
</dbReference>
<evidence type="ECO:0000313" key="3">
    <source>
        <dbReference type="Proteomes" id="UP000189660"/>
    </source>
</evidence>
<protein>
    <submittedName>
        <fullName evidence="2">Lysophospholipase</fullName>
        <ecNumber evidence="2">3.1.1.5</ecNumber>
    </submittedName>
</protein>
<organism evidence="2 3">
    <name type="scientific">Bartonella apihabitans</name>
    <dbReference type="NCBI Taxonomy" id="2750929"/>
    <lineage>
        <taxon>Bacteria</taxon>
        <taxon>Pseudomonadati</taxon>
        <taxon>Pseudomonadota</taxon>
        <taxon>Alphaproteobacteria</taxon>
        <taxon>Hyphomicrobiales</taxon>
        <taxon>Bartonellaceae</taxon>
        <taxon>Bartonella</taxon>
    </lineage>
</organism>
<dbReference type="Pfam" id="PF12146">
    <property type="entry name" value="Hydrolase_4"/>
    <property type="match status" value="1"/>
</dbReference>
<dbReference type="InterPro" id="IPR029058">
    <property type="entry name" value="AB_hydrolase_fold"/>
</dbReference>
<proteinExistence type="predicted"/>
<dbReference type="EC" id="3.1.1.5" evidence="2"/>
<dbReference type="AlphaFoldDB" id="A0A1U9MAP1"/>
<evidence type="ECO:0000259" key="1">
    <source>
        <dbReference type="Pfam" id="PF12146"/>
    </source>
</evidence>
<accession>A0A1U9MAP1</accession>
<dbReference type="KEGG" id="bapa:BBC0178_010380"/>
<sequence>MDTLLTMPSDKNGIYFLHTSLMETSDKRHLRIVSKVQKHNYKKGTLIFLQGMEDSCERYGELFYELSARGFSYASFDWYGQGESVPETGNKKISRLTFDINQHIGDLDEFLQKIVYPDCPPPYYFLAYDMGCLIAISALDIINNQCQRFIGLSPLFTPLGYTTGSFQSKLTSLMTDFGLGRLKLPRAKSLFSNISGPTKGTNSEIDRLKNSQNIPLPDRRWLARVLETVNFAKARLNKNDLRFPTIFVLGHNDKLINTQKLLRFSNNVRLADIMTLFGAGHDILNGADNSKKQFWALFDTFIPGTKAYDINY</sequence>
<dbReference type="GO" id="GO:0004622">
    <property type="term" value="F:phosphatidylcholine lysophospholipase activity"/>
    <property type="evidence" value="ECO:0007669"/>
    <property type="project" value="UniProtKB-EC"/>
</dbReference>
<gene>
    <name evidence="2" type="ORF">BBC0178_010380</name>
</gene>
<reference evidence="2 3" key="1">
    <citation type="submission" date="2016-11" db="EMBL/GenBank/DDBJ databases">
        <title>Comparative genomics of Bartonella apis.</title>
        <authorList>
            <person name="Engel P."/>
        </authorList>
    </citation>
    <scope>NUCLEOTIDE SEQUENCE [LARGE SCALE GENOMIC DNA]</scope>
    <source>
        <strain evidence="2 3">BBC0178</strain>
    </source>
</reference>
<feature type="domain" description="Serine aminopeptidase S33" evidence="1">
    <location>
        <begin position="42"/>
        <end position="285"/>
    </location>
</feature>